<sequence length="320" mass="34223">MNTQQPIAIEARNLTKSYGEKSVLGGIDISVPEGTIFSLLGPNGAGKTTTVNILTTLIPASGGDAFIHGNHVVGDADAVRKSIGVTGQFAAVDGLLTGRENLHLMGRLHHLGKAETKRRTEDLLERFDLLDAARRVPSTYSGGMKRRLDIAMCLMGDPKVIFLDEPTTGLDPAGRRVVWSIIRELVKGGTTIFLTTQYLEEADELADKIAVLDGGKIVAEGTPEELKRLVPGGHVKLRLRRGDQVEQAVRILAATVSDTDPLGVQVASDGSVDSLRRILDTIDREGIEVDELTVHTPDLDDVFLTLTGHTANLEAAAAAA</sequence>
<proteinExistence type="inferred from homology"/>
<dbReference type="InterPro" id="IPR050763">
    <property type="entry name" value="ABC_transporter_ATP-binding"/>
</dbReference>
<dbReference type="PROSITE" id="PS50893">
    <property type="entry name" value="ABC_TRANSPORTER_2"/>
    <property type="match status" value="1"/>
</dbReference>
<dbReference type="Gene3D" id="3.40.50.300">
    <property type="entry name" value="P-loop containing nucleotide triphosphate hydrolases"/>
    <property type="match status" value="1"/>
</dbReference>
<dbReference type="InterPro" id="IPR003439">
    <property type="entry name" value="ABC_transporter-like_ATP-bd"/>
</dbReference>
<dbReference type="Proteomes" id="UP001146067">
    <property type="component" value="Unassembled WGS sequence"/>
</dbReference>
<dbReference type="AlphaFoldDB" id="A0A9X3P5X7"/>
<dbReference type="GO" id="GO:0005886">
    <property type="term" value="C:plasma membrane"/>
    <property type="evidence" value="ECO:0007669"/>
    <property type="project" value="UniProtKB-SubCell"/>
</dbReference>
<evidence type="ECO:0000256" key="5">
    <source>
        <dbReference type="ARBA" id="ARBA00022840"/>
    </source>
</evidence>
<dbReference type="InterPro" id="IPR005894">
    <property type="entry name" value="DrrA"/>
</dbReference>
<evidence type="ECO:0000256" key="6">
    <source>
        <dbReference type="ARBA" id="ARBA00022967"/>
    </source>
</evidence>
<dbReference type="GO" id="GO:0043215">
    <property type="term" value="P:daunorubicin transport"/>
    <property type="evidence" value="ECO:0007669"/>
    <property type="project" value="InterPro"/>
</dbReference>
<evidence type="ECO:0000256" key="2">
    <source>
        <dbReference type="ARBA" id="ARBA00022448"/>
    </source>
</evidence>
<reference evidence="11" key="1">
    <citation type="submission" date="2022-12" db="EMBL/GenBank/DDBJ databases">
        <title>Gycomyces niveus sp.nov.,a novel actinomycete isolated from soil in Shouguan.</title>
        <authorList>
            <person name="Yang X."/>
        </authorList>
    </citation>
    <scope>NUCLEOTIDE SEQUENCE</scope>
    <source>
        <strain evidence="11">NEAU-A15</strain>
    </source>
</reference>
<evidence type="ECO:0000256" key="4">
    <source>
        <dbReference type="ARBA" id="ARBA00022741"/>
    </source>
</evidence>
<dbReference type="PANTHER" id="PTHR42711:SF19">
    <property type="entry name" value="DOXORUBICIN RESISTANCE ATP-BINDING PROTEIN DRRA"/>
    <property type="match status" value="1"/>
</dbReference>
<dbReference type="SMART" id="SM00382">
    <property type="entry name" value="AAA"/>
    <property type="match status" value="1"/>
</dbReference>
<gene>
    <name evidence="11" type="ORF">O1R50_03515</name>
</gene>
<keyword evidence="12" id="KW-1185">Reference proteome</keyword>
<comment type="subcellular location">
    <subcellularLocation>
        <location evidence="1">Cell membrane</location>
        <topology evidence="1">Peripheral membrane protein</topology>
        <orientation evidence="1">Cytoplasmic side</orientation>
    </subcellularLocation>
</comment>
<evidence type="ECO:0000256" key="8">
    <source>
        <dbReference type="ARBA" id="ARBA00023251"/>
    </source>
</evidence>
<evidence type="ECO:0000256" key="7">
    <source>
        <dbReference type="ARBA" id="ARBA00023136"/>
    </source>
</evidence>
<dbReference type="GO" id="GO:0016887">
    <property type="term" value="F:ATP hydrolysis activity"/>
    <property type="evidence" value="ECO:0007669"/>
    <property type="project" value="InterPro"/>
</dbReference>
<dbReference type="PROSITE" id="PS00211">
    <property type="entry name" value="ABC_TRANSPORTER_1"/>
    <property type="match status" value="1"/>
</dbReference>
<dbReference type="PANTHER" id="PTHR42711">
    <property type="entry name" value="ABC TRANSPORTER ATP-BINDING PROTEIN"/>
    <property type="match status" value="1"/>
</dbReference>
<dbReference type="RefSeq" id="WP_270108481.1">
    <property type="nucleotide sequence ID" value="NZ_JAPZVP010000002.1"/>
</dbReference>
<dbReference type="GO" id="GO:1900753">
    <property type="term" value="P:doxorubicin transport"/>
    <property type="evidence" value="ECO:0007669"/>
    <property type="project" value="InterPro"/>
</dbReference>
<evidence type="ECO:0000259" key="10">
    <source>
        <dbReference type="PROSITE" id="PS50893"/>
    </source>
</evidence>
<evidence type="ECO:0000313" key="11">
    <source>
        <dbReference type="EMBL" id="MDA1358674.1"/>
    </source>
</evidence>
<comment type="similarity">
    <text evidence="9">Belongs to the ABC transporter superfamily. Drug exporter-1 (DrugE1) (TC 3.A.1.105) family.</text>
</comment>
<dbReference type="NCBIfam" id="TIGR01188">
    <property type="entry name" value="drrA"/>
    <property type="match status" value="1"/>
</dbReference>
<dbReference type="InterPro" id="IPR003593">
    <property type="entry name" value="AAA+_ATPase"/>
</dbReference>
<keyword evidence="8" id="KW-0046">Antibiotic resistance</keyword>
<evidence type="ECO:0000256" key="1">
    <source>
        <dbReference type="ARBA" id="ARBA00004413"/>
    </source>
</evidence>
<feature type="domain" description="ABC transporter" evidence="10">
    <location>
        <begin position="9"/>
        <end position="239"/>
    </location>
</feature>
<dbReference type="Pfam" id="PF00005">
    <property type="entry name" value="ABC_tran"/>
    <property type="match status" value="1"/>
</dbReference>
<dbReference type="SUPFAM" id="SSF52540">
    <property type="entry name" value="P-loop containing nucleoside triphosphate hydrolases"/>
    <property type="match status" value="1"/>
</dbReference>
<keyword evidence="4" id="KW-0547">Nucleotide-binding</keyword>
<accession>A0A9X3P5X7</accession>
<keyword evidence="3" id="KW-1003">Cell membrane</keyword>
<dbReference type="InterPro" id="IPR017871">
    <property type="entry name" value="ABC_transporter-like_CS"/>
</dbReference>
<keyword evidence="6" id="KW-1278">Translocase</keyword>
<evidence type="ECO:0000256" key="9">
    <source>
        <dbReference type="ARBA" id="ARBA00049985"/>
    </source>
</evidence>
<keyword evidence="5 11" id="KW-0067">ATP-binding</keyword>
<evidence type="ECO:0000256" key="3">
    <source>
        <dbReference type="ARBA" id="ARBA00022475"/>
    </source>
</evidence>
<dbReference type="EMBL" id="JAPZVP010000002">
    <property type="protein sequence ID" value="MDA1358674.1"/>
    <property type="molecule type" value="Genomic_DNA"/>
</dbReference>
<dbReference type="GO" id="GO:0046677">
    <property type="term" value="P:response to antibiotic"/>
    <property type="evidence" value="ECO:0007669"/>
    <property type="project" value="UniProtKB-KW"/>
</dbReference>
<dbReference type="InterPro" id="IPR027417">
    <property type="entry name" value="P-loop_NTPase"/>
</dbReference>
<dbReference type="GO" id="GO:0005524">
    <property type="term" value="F:ATP binding"/>
    <property type="evidence" value="ECO:0007669"/>
    <property type="project" value="UniProtKB-KW"/>
</dbReference>
<name>A0A9X3P5X7_9ACTN</name>
<keyword evidence="2" id="KW-0813">Transport</keyword>
<keyword evidence="7" id="KW-0472">Membrane</keyword>
<comment type="caution">
    <text evidence="11">The sequence shown here is derived from an EMBL/GenBank/DDBJ whole genome shotgun (WGS) entry which is preliminary data.</text>
</comment>
<evidence type="ECO:0000313" key="12">
    <source>
        <dbReference type="Proteomes" id="UP001146067"/>
    </source>
</evidence>
<organism evidence="11 12">
    <name type="scientific">Glycomyces luteolus</name>
    <dbReference type="NCBI Taxonomy" id="2670330"/>
    <lineage>
        <taxon>Bacteria</taxon>
        <taxon>Bacillati</taxon>
        <taxon>Actinomycetota</taxon>
        <taxon>Actinomycetes</taxon>
        <taxon>Glycomycetales</taxon>
        <taxon>Glycomycetaceae</taxon>
        <taxon>Glycomyces</taxon>
    </lineage>
</organism>
<protein>
    <submittedName>
        <fullName evidence="11">ATP-binding cassette domain-containing protein</fullName>
    </submittedName>
</protein>